<dbReference type="InterPro" id="IPR032710">
    <property type="entry name" value="NTF2-like_dom_sf"/>
</dbReference>
<dbReference type="InterPro" id="IPR016918">
    <property type="entry name" value="UCP029394"/>
</dbReference>
<accession>A0A0H5PLV3</accession>
<gene>
    <name evidence="1" type="ORF">ERS450000_05503</name>
</gene>
<keyword evidence="1" id="KW-0614">Plasmid</keyword>
<dbReference type="EMBL" id="LN868939">
    <property type="protein sequence ID" value="CRY83456.1"/>
    <property type="molecule type" value="Genomic_DNA"/>
</dbReference>
<geneLocation type="plasmid" evidence="1">
    <name>2</name>
</geneLocation>
<dbReference type="AlphaFoldDB" id="A0A0H5PLV3"/>
<evidence type="ECO:0000313" key="1">
    <source>
        <dbReference type="EMBL" id="CRY83456.1"/>
    </source>
</evidence>
<proteinExistence type="predicted"/>
<dbReference type="SUPFAM" id="SSF54427">
    <property type="entry name" value="NTF2-like"/>
    <property type="match status" value="1"/>
</dbReference>
<dbReference type="Gene3D" id="3.10.450.50">
    <property type="match status" value="1"/>
</dbReference>
<dbReference type="Proteomes" id="UP000057820">
    <property type="component" value="Plasmid 2"/>
</dbReference>
<organism evidence="1 2">
    <name type="scientific">Nocardia farcinica</name>
    <dbReference type="NCBI Taxonomy" id="37329"/>
    <lineage>
        <taxon>Bacteria</taxon>
        <taxon>Bacillati</taxon>
        <taxon>Actinomycetota</taxon>
        <taxon>Actinomycetes</taxon>
        <taxon>Mycobacteriales</taxon>
        <taxon>Nocardiaceae</taxon>
        <taxon>Nocardia</taxon>
    </lineage>
</organism>
<dbReference type="KEGG" id="nfr:ERS450000_05503"/>
<protein>
    <submittedName>
        <fullName evidence="1">Uncharacterized protein conserved in bacteria</fullName>
    </submittedName>
</protein>
<evidence type="ECO:0000313" key="2">
    <source>
        <dbReference type="Proteomes" id="UP000057820"/>
    </source>
</evidence>
<dbReference type="PIRSF" id="PIRSF029394">
    <property type="entry name" value="UCP029394"/>
    <property type="match status" value="1"/>
</dbReference>
<dbReference type="RefSeq" id="WP_240327330.1">
    <property type="nucleotide sequence ID" value="NZ_CP031418.1"/>
</dbReference>
<sequence>MSDLRCMSDASGFDPRAEVEAVHRLLATWLGTDADPQVLDDFLATQHEDFSMVTVDGAVLGKKELRNGLRGARNSLPGLVIEISDVEMVWRAGGLVVVRFVEGHRSGGAVEFRRTTAVLAADPGRRDRWLALQETAIAPRAERA</sequence>
<reference evidence="2" key="1">
    <citation type="submission" date="2015-03" db="EMBL/GenBank/DDBJ databases">
        <authorList>
            <consortium name="Pathogen Informatics"/>
        </authorList>
    </citation>
    <scope>NUCLEOTIDE SEQUENCE [LARGE SCALE GENOMIC DNA]</scope>
    <source>
        <strain evidence="2">NCTC11134</strain>
        <plasmid evidence="2">2</plasmid>
    </source>
</reference>
<name>A0A0H5PLV3_NOCFR</name>